<evidence type="ECO:0000259" key="2">
    <source>
        <dbReference type="Pfam" id="PF20732"/>
    </source>
</evidence>
<evidence type="ECO:0000313" key="4">
    <source>
        <dbReference type="Proteomes" id="UP000237040"/>
    </source>
</evidence>
<dbReference type="GO" id="GO:0033922">
    <property type="term" value="F:peptidoglycan beta-N-acetylmuramidase activity"/>
    <property type="evidence" value="ECO:0007669"/>
    <property type="project" value="InterPro"/>
</dbReference>
<gene>
    <name evidence="3" type="ORF">C0189_02525</name>
</gene>
<organism evidence="3 4">
    <name type="scientific">Caldisericum exile</name>
    <dbReference type="NCBI Taxonomy" id="693075"/>
    <lineage>
        <taxon>Bacteria</taxon>
        <taxon>Pseudomonadati</taxon>
        <taxon>Caldisericota/Cryosericota group</taxon>
        <taxon>Caldisericota</taxon>
        <taxon>Caldisericia</taxon>
        <taxon>Caldisericales</taxon>
        <taxon>Caldisericaceae</taxon>
        <taxon>Caldisericum</taxon>
    </lineage>
</organism>
<sequence>MGKVGLDRVNRTFRNFALFTNASGINSKLLRNIEILDPAFILTGEHGLYLEADRGKSFSLMEDDFSGKPVYPIYPDINEDLFDKVEGVVIDIQDVGVRCFTFIYNLKKIIEIASRKSLKVVVLDRFNPIGRSFGSVCEKESIVCPMGIPFLYPFSIGKLARIFSKPFSLNIEVIETEGALTYEEMEKFLSNVSQNLNSYQSVLLYPALVFLEGFQDVSVGRGTNKPFRMVLSKENIASVLETFLKGLGINGVYFNKTISKPCFDTLANERLFGIEFFVYDKDVFDPVLLGFNLFKFFYERGYKLSYDEDGTPFIELIYPHLLEAVESQSLFEFYNSENEMGKAFLSKNF</sequence>
<accession>A0A2J6WER5</accession>
<dbReference type="EMBL" id="PNIL01000036">
    <property type="protein sequence ID" value="PMP67760.1"/>
    <property type="molecule type" value="Genomic_DNA"/>
</dbReference>
<dbReference type="InterPro" id="IPR008302">
    <property type="entry name" value="NamZ"/>
</dbReference>
<evidence type="ECO:0000259" key="1">
    <source>
        <dbReference type="Pfam" id="PF07075"/>
    </source>
</evidence>
<dbReference type="Pfam" id="PF20732">
    <property type="entry name" value="NamZ_C"/>
    <property type="match status" value="1"/>
</dbReference>
<dbReference type="Gene3D" id="3.40.50.12170">
    <property type="entry name" value="Uncharacterised protein PF07075, DUF1343"/>
    <property type="match status" value="1"/>
</dbReference>
<evidence type="ECO:0000313" key="3">
    <source>
        <dbReference type="EMBL" id="PMP67760.1"/>
    </source>
</evidence>
<dbReference type="Proteomes" id="UP000237040">
    <property type="component" value="Unassembled WGS sequence"/>
</dbReference>
<feature type="domain" description="Peptidoglycan beta-N-acetylmuramidase NamZ C-terminal" evidence="2">
    <location>
        <begin position="203"/>
        <end position="299"/>
    </location>
</feature>
<feature type="domain" description="Peptidoglycan beta-N-acetylmuramidase NamZ N-terminal" evidence="1">
    <location>
        <begin position="17"/>
        <end position="186"/>
    </location>
</feature>
<comment type="caution">
    <text evidence="3">The sequence shown here is derived from an EMBL/GenBank/DDBJ whole genome shotgun (WGS) entry which is preliminary data.</text>
</comment>
<evidence type="ECO:0008006" key="5">
    <source>
        <dbReference type="Google" id="ProtNLM"/>
    </source>
</evidence>
<reference evidence="3 4" key="1">
    <citation type="submission" date="2018-01" db="EMBL/GenBank/DDBJ databases">
        <title>Metagenomic assembled genomes from two thermal pools in the Uzon Caldera, Kamchatka, Russia.</title>
        <authorList>
            <person name="Wilkins L."/>
            <person name="Ettinger C."/>
        </authorList>
    </citation>
    <scope>NUCLEOTIDE SEQUENCE [LARGE SCALE GENOMIC DNA]</scope>
    <source>
        <strain evidence="3">ZAV-07</strain>
    </source>
</reference>
<name>A0A2J6WER5_9BACT</name>
<dbReference type="InterPro" id="IPR048502">
    <property type="entry name" value="NamZ_N"/>
</dbReference>
<dbReference type="Gene3D" id="3.90.1150.140">
    <property type="match status" value="1"/>
</dbReference>
<dbReference type="Pfam" id="PF07075">
    <property type="entry name" value="NamZ_N"/>
    <property type="match status" value="1"/>
</dbReference>
<dbReference type="PANTHER" id="PTHR42915:SF1">
    <property type="entry name" value="PEPTIDOGLYCAN BETA-N-ACETYLMURAMIDASE NAMZ"/>
    <property type="match status" value="1"/>
</dbReference>
<protein>
    <recommendedName>
        <fullName evidence="5">DUF1343 domain-containing protein</fullName>
    </recommendedName>
</protein>
<dbReference type="PANTHER" id="PTHR42915">
    <property type="entry name" value="HYPOTHETICAL 460 KDA PROTEIN IN FEUA-SIGW INTERGENIC REGION [PRECURSOR]"/>
    <property type="match status" value="1"/>
</dbReference>
<proteinExistence type="predicted"/>
<dbReference type="InterPro" id="IPR048503">
    <property type="entry name" value="NamZ_C"/>
</dbReference>
<dbReference type="AlphaFoldDB" id="A0A2J6WER5"/>